<feature type="coiled-coil region" evidence="1">
    <location>
        <begin position="750"/>
        <end position="812"/>
    </location>
</feature>
<organism evidence="3 4">
    <name type="scientific">Portunus trituberculatus</name>
    <name type="common">Swimming crab</name>
    <name type="synonym">Neptunus trituberculatus</name>
    <dbReference type="NCBI Taxonomy" id="210409"/>
    <lineage>
        <taxon>Eukaryota</taxon>
        <taxon>Metazoa</taxon>
        <taxon>Ecdysozoa</taxon>
        <taxon>Arthropoda</taxon>
        <taxon>Crustacea</taxon>
        <taxon>Multicrustacea</taxon>
        <taxon>Malacostraca</taxon>
        <taxon>Eumalacostraca</taxon>
        <taxon>Eucarida</taxon>
        <taxon>Decapoda</taxon>
        <taxon>Pleocyemata</taxon>
        <taxon>Brachyura</taxon>
        <taxon>Eubrachyura</taxon>
        <taxon>Portunoidea</taxon>
        <taxon>Portunidae</taxon>
        <taxon>Portuninae</taxon>
        <taxon>Portunus</taxon>
    </lineage>
</organism>
<dbReference type="PANTHER" id="PTHR16275:SF8">
    <property type="entry name" value="COILED-COIL DOMAIN-CONTAINING PROTEIN 40"/>
    <property type="match status" value="1"/>
</dbReference>
<reference evidence="3 4" key="1">
    <citation type="submission" date="2019-05" db="EMBL/GenBank/DDBJ databases">
        <title>Another draft genome of Portunus trituberculatus and its Hox gene families provides insights of decapod evolution.</title>
        <authorList>
            <person name="Jeong J.-H."/>
            <person name="Song I."/>
            <person name="Kim S."/>
            <person name="Choi T."/>
            <person name="Kim D."/>
            <person name="Ryu S."/>
            <person name="Kim W."/>
        </authorList>
    </citation>
    <scope>NUCLEOTIDE SEQUENCE [LARGE SCALE GENOMIC DNA]</scope>
    <source>
        <tissue evidence="3">Muscle</tissue>
    </source>
</reference>
<dbReference type="GO" id="GO:0035082">
    <property type="term" value="P:axoneme assembly"/>
    <property type="evidence" value="ECO:0007669"/>
    <property type="project" value="InterPro"/>
</dbReference>
<feature type="coiled-coil region" evidence="1">
    <location>
        <begin position="238"/>
        <end position="381"/>
    </location>
</feature>
<dbReference type="Proteomes" id="UP000324222">
    <property type="component" value="Unassembled WGS sequence"/>
</dbReference>
<feature type="compositionally biased region" description="Acidic residues" evidence="2">
    <location>
        <begin position="1"/>
        <end position="14"/>
    </location>
</feature>
<feature type="coiled-coil region" evidence="1">
    <location>
        <begin position="610"/>
        <end position="658"/>
    </location>
</feature>
<keyword evidence="1" id="KW-0175">Coiled coil</keyword>
<name>A0A5B7CZE9_PORTR</name>
<proteinExistence type="predicted"/>
<accession>A0A5B7CZE9</accession>
<evidence type="ECO:0000256" key="2">
    <source>
        <dbReference type="SAM" id="MobiDB-lite"/>
    </source>
</evidence>
<dbReference type="AlphaFoldDB" id="A0A5B7CZE9"/>
<feature type="compositionally biased region" description="Pro residues" evidence="2">
    <location>
        <begin position="64"/>
        <end position="74"/>
    </location>
</feature>
<feature type="compositionally biased region" description="Basic and acidic residues" evidence="2">
    <location>
        <begin position="29"/>
        <end position="39"/>
    </location>
</feature>
<dbReference type="InterPro" id="IPR037386">
    <property type="entry name" value="CCDC40"/>
</dbReference>
<evidence type="ECO:0000256" key="1">
    <source>
        <dbReference type="SAM" id="Coils"/>
    </source>
</evidence>
<protein>
    <submittedName>
        <fullName evidence="3">Coiled-coil domain-containing protein 40</fullName>
    </submittedName>
</protein>
<comment type="caution">
    <text evidence="3">The sequence shown here is derived from an EMBL/GenBank/DDBJ whole genome shotgun (WGS) entry which is preliminary data.</text>
</comment>
<feature type="compositionally biased region" description="Pro residues" evidence="2">
    <location>
        <begin position="44"/>
        <end position="57"/>
    </location>
</feature>
<dbReference type="GO" id="GO:0005737">
    <property type="term" value="C:cytoplasm"/>
    <property type="evidence" value="ECO:0007669"/>
    <property type="project" value="TreeGrafter"/>
</dbReference>
<keyword evidence="4" id="KW-1185">Reference proteome</keyword>
<gene>
    <name evidence="3" type="primary">ccdc40</name>
    <name evidence="3" type="ORF">E2C01_007596</name>
</gene>
<dbReference type="PANTHER" id="PTHR16275">
    <property type="entry name" value="COILED-COIL DOMAIN-CONTAINING PROTEIN 40"/>
    <property type="match status" value="1"/>
</dbReference>
<evidence type="ECO:0000313" key="3">
    <source>
        <dbReference type="EMBL" id="MPC14820.1"/>
    </source>
</evidence>
<evidence type="ECO:0000313" key="4">
    <source>
        <dbReference type="Proteomes" id="UP000324222"/>
    </source>
</evidence>
<feature type="coiled-coil region" evidence="1">
    <location>
        <begin position="494"/>
        <end position="584"/>
    </location>
</feature>
<feature type="region of interest" description="Disordered" evidence="2">
    <location>
        <begin position="1"/>
        <end position="96"/>
    </location>
</feature>
<sequence length="879" mass="100817">MDELEGEQREDEGSDAGVVLSDGEEEGERSEGWETDRQGEGAPNTPPPPRESPPPAIPTQQQQPSPPVSPPASPRDPASPEDPAGFQEAKRRQLQEEKSQLQLRFMQLRQQTSDLKRENVMLGSKMFEVQQAVTRAQVNLDKSKTERRRTRELLSTARESVTTALRQEQEVVAALTAARRHEVDMKREVERLGVRVAVMKTARANSEGDVTTLTRVLHKTAWDRAALEKDKLLQDLLVERLTAALERETTTIRTLQEAKREEMELAHALRERARLQEEELLHLECEGVGVKRAWESNVVVLQRRSEEHSQAQEHLQQLAAERSGLKAQLHNTRKEVRQNQLEHEQQSCRLLRMERDVTKQREKLSEETQEQERMIERAYNDIRITTERWRRIEDQALARLAHHTAATRAARNLRRSVADARARCRQLAGGRFEERSRKDQWKRVCRGSPQQTAGQGDRAGTGESLLFHAVIDILEMVASAAAPLFEAPPADREERRLRLLLQDHTKERAALEDEALSVHRHLLEARDERDILTEKISRLQQELGALRGRQARLESGVHQERSAFKEAERRRERLHRALATVDSRLHQEAQLREATSREADASETQLLAKLHEMEQKAAKRDNELEELKDKREEIEGTLLEATKERTQWEKSLAELRDIQETLKKDMGTEGDLHAMKTEITRMQARWRTLQATQKELSGQLEQSVSVEAALKTRTLATVSKLRRDPNGARATTLMHEDILKRKLTKNTKKLSEIESAVGAARDERNRLGEEGQRQERLYAHNVRLLQEAATHLEQKLVKKQEEQLRLQECRARLRHLTAVREGRYKMLAAAGEEAQQAVKERLAARAQAYGGVVAQLEAGFPNMEVKLRNMKILLQKFVE</sequence>
<dbReference type="EMBL" id="VSRR010000381">
    <property type="protein sequence ID" value="MPC14820.1"/>
    <property type="molecule type" value="Genomic_DNA"/>
</dbReference>
<dbReference type="OrthoDB" id="188741at2759"/>